<dbReference type="SMART" id="SM00324">
    <property type="entry name" value="RhoGAP"/>
    <property type="match status" value="1"/>
</dbReference>
<feature type="region of interest" description="Disordered" evidence="3">
    <location>
        <begin position="452"/>
        <end position="480"/>
    </location>
</feature>
<dbReference type="SUPFAM" id="SSF48350">
    <property type="entry name" value="GTPase activation domain, GAP"/>
    <property type="match status" value="1"/>
</dbReference>
<dbReference type="GeneID" id="87805356"/>
<accession>A0AAF0Y5E1</accession>
<dbReference type="Gene3D" id="1.10.555.10">
    <property type="entry name" value="Rho GTPase activation protein"/>
    <property type="match status" value="1"/>
</dbReference>
<evidence type="ECO:0000256" key="2">
    <source>
        <dbReference type="SAM" id="Coils"/>
    </source>
</evidence>
<feature type="compositionally biased region" description="Basic and acidic residues" evidence="3">
    <location>
        <begin position="1"/>
        <end position="22"/>
    </location>
</feature>
<dbReference type="AlphaFoldDB" id="A0AAF0Y5E1"/>
<dbReference type="InterPro" id="IPR050729">
    <property type="entry name" value="Rho-GAP"/>
</dbReference>
<feature type="domain" description="Rho-GAP" evidence="5">
    <location>
        <begin position="523"/>
        <end position="701"/>
    </location>
</feature>
<dbReference type="SUPFAM" id="SSF103657">
    <property type="entry name" value="BAR/IMD domain-like"/>
    <property type="match status" value="1"/>
</dbReference>
<evidence type="ECO:0000313" key="7">
    <source>
        <dbReference type="Proteomes" id="UP000827549"/>
    </source>
</evidence>
<keyword evidence="7" id="KW-1185">Reference proteome</keyword>
<dbReference type="Pfam" id="PF00611">
    <property type="entry name" value="FCH"/>
    <property type="match status" value="1"/>
</dbReference>
<dbReference type="Proteomes" id="UP000827549">
    <property type="component" value="Chromosome 2"/>
</dbReference>
<keyword evidence="2" id="KW-0175">Coiled coil</keyword>
<dbReference type="RefSeq" id="XP_062624591.1">
    <property type="nucleotide sequence ID" value="XM_062768607.1"/>
</dbReference>
<dbReference type="InterPro" id="IPR000198">
    <property type="entry name" value="RhoGAP_dom"/>
</dbReference>
<dbReference type="EMBL" id="CP086715">
    <property type="protein sequence ID" value="WOO78559.1"/>
    <property type="molecule type" value="Genomic_DNA"/>
</dbReference>
<feature type="compositionally biased region" description="Low complexity" evidence="3">
    <location>
        <begin position="49"/>
        <end position="71"/>
    </location>
</feature>
<proteinExistence type="predicted"/>
<dbReference type="PANTHER" id="PTHR23176">
    <property type="entry name" value="RHO/RAC/CDC GTPASE-ACTIVATING PROTEIN"/>
    <property type="match status" value="1"/>
</dbReference>
<evidence type="ECO:0000259" key="4">
    <source>
        <dbReference type="SMART" id="SM00055"/>
    </source>
</evidence>
<feature type="domain" description="FCH" evidence="4">
    <location>
        <begin position="116"/>
        <end position="206"/>
    </location>
</feature>
<keyword evidence="1" id="KW-0343">GTPase activation</keyword>
<feature type="region of interest" description="Disordered" evidence="3">
    <location>
        <begin position="708"/>
        <end position="728"/>
    </location>
</feature>
<dbReference type="GO" id="GO:0005096">
    <property type="term" value="F:GTPase activator activity"/>
    <property type="evidence" value="ECO:0007669"/>
    <property type="project" value="UniProtKB-KW"/>
</dbReference>
<evidence type="ECO:0000313" key="6">
    <source>
        <dbReference type="EMBL" id="WOO78559.1"/>
    </source>
</evidence>
<protein>
    <submittedName>
        <fullName evidence="6">Rho GTPase-activating protein 15</fullName>
    </submittedName>
</protein>
<feature type="compositionally biased region" description="Polar residues" evidence="3">
    <location>
        <begin position="72"/>
        <end position="97"/>
    </location>
</feature>
<feature type="region of interest" description="Disordered" evidence="3">
    <location>
        <begin position="1"/>
        <end position="105"/>
    </location>
</feature>
<name>A0AAF0Y5E1_9TREE</name>
<organism evidence="6 7">
    <name type="scientific">Vanrija pseudolonga</name>
    <dbReference type="NCBI Taxonomy" id="143232"/>
    <lineage>
        <taxon>Eukaryota</taxon>
        <taxon>Fungi</taxon>
        <taxon>Dikarya</taxon>
        <taxon>Basidiomycota</taxon>
        <taxon>Agaricomycotina</taxon>
        <taxon>Tremellomycetes</taxon>
        <taxon>Trichosporonales</taxon>
        <taxon>Trichosporonaceae</taxon>
        <taxon>Vanrija</taxon>
    </lineage>
</organism>
<reference evidence="6" key="1">
    <citation type="submission" date="2023-10" db="EMBL/GenBank/DDBJ databases">
        <authorList>
            <person name="Noh H."/>
        </authorList>
    </citation>
    <scope>NUCLEOTIDE SEQUENCE</scope>
    <source>
        <strain evidence="6">DUCC4014</strain>
    </source>
</reference>
<evidence type="ECO:0000256" key="3">
    <source>
        <dbReference type="SAM" id="MobiDB-lite"/>
    </source>
</evidence>
<evidence type="ECO:0000256" key="1">
    <source>
        <dbReference type="ARBA" id="ARBA00022468"/>
    </source>
</evidence>
<dbReference type="InterPro" id="IPR027267">
    <property type="entry name" value="AH/BAR_dom_sf"/>
</dbReference>
<dbReference type="Gene3D" id="1.20.1270.60">
    <property type="entry name" value="Arfaptin homology (AH) domain/BAR domain"/>
    <property type="match status" value="1"/>
</dbReference>
<dbReference type="GO" id="GO:0005737">
    <property type="term" value="C:cytoplasm"/>
    <property type="evidence" value="ECO:0007669"/>
    <property type="project" value="TreeGrafter"/>
</dbReference>
<dbReference type="InterPro" id="IPR008936">
    <property type="entry name" value="Rho_GTPase_activation_prot"/>
</dbReference>
<dbReference type="Pfam" id="PF00620">
    <property type="entry name" value="RhoGAP"/>
    <property type="match status" value="1"/>
</dbReference>
<evidence type="ECO:0000259" key="5">
    <source>
        <dbReference type="SMART" id="SM00324"/>
    </source>
</evidence>
<feature type="coiled-coil region" evidence="2">
    <location>
        <begin position="199"/>
        <end position="230"/>
    </location>
</feature>
<sequence>MAMETSYHDNYSDQQRPGHETENGFGYNNNSNSRTRAHYGNINTAVSNTSTQPSTMQASSSSTVSSAPSTTILSTTSDAPTLTNNGMNRRLSTSSTARLDGKDGGPQIGFDEGIIQGLCDVDGPLVLLSDRIKQSIASCKQVASFFRARADVEEKYGRSLVELGRNSNDQYARSEGKSGTFLSAYQQSLKVQETLAQNRLRFAGRLNEMNEELQALAREGEKQRKLHKDNGTRYQSILQESEAVMDKASDTAAKARFDATAEELERILVAKEGADFREAGMLAGNQQPGHNGKKALGNKVKQGLFKAKNPAQLQRHEDDVRARMSAASEAFRKAVIESQALRAEYFNFQLPKVVRLLKDCADELDLGVQYHLTRYAFMYESAVVTEGTTLTPVTAPDDVGLKNIFESIDNRTDFKTFMQNYAVARNTPKGPRREGLYDEGYVPTLPPHVQASQNALAAQNAQQREQQSQQVQQPLQSQTANGAGATAAAVIPPVDPYQPLTVPASSGATFGVELGEQLARDSTEIPKVVTKCAEAIEAYGLDSMGIYRLSGTTSKVQALKAALDKDVDGVNVMDEQWSSDINVISSALKLWFRELPEPLLTYGLYNGFMEAARYDNDRLRHIRLHEQVNELPDPNYATLKYFMGHLDRVRRKEGVNQMSASNLSIVFGPTLLGAPPEEGGLNLEHMNYQCKAIETILEKYQEIFVEEDDDGEKAGGAAPAPASGQASA</sequence>
<dbReference type="GO" id="GO:0007165">
    <property type="term" value="P:signal transduction"/>
    <property type="evidence" value="ECO:0007669"/>
    <property type="project" value="InterPro"/>
</dbReference>
<feature type="compositionally biased region" description="Low complexity" evidence="3">
    <location>
        <begin position="715"/>
        <end position="728"/>
    </location>
</feature>
<dbReference type="InterPro" id="IPR001060">
    <property type="entry name" value="FCH_dom"/>
</dbReference>
<gene>
    <name evidence="6" type="primary">ARHGAP15</name>
    <name evidence="6" type="ORF">LOC62_02G002106</name>
</gene>
<dbReference type="SMART" id="SM00055">
    <property type="entry name" value="FCH"/>
    <property type="match status" value="1"/>
</dbReference>
<dbReference type="FunFam" id="1.10.555.10:FF:000077">
    <property type="entry name" value="GTPase activating protein"/>
    <property type="match status" value="1"/>
</dbReference>
<dbReference type="PANTHER" id="PTHR23176:SF134">
    <property type="entry name" value="RHO-TYPE GTPASE-ACTIVATING PROTEIN"/>
    <property type="match status" value="1"/>
</dbReference>